<evidence type="ECO:0000256" key="7">
    <source>
        <dbReference type="SAM" id="MobiDB-lite"/>
    </source>
</evidence>
<dbReference type="VEuPathDB" id="AmoebaDB:NfTy_010680"/>
<keyword evidence="5" id="KW-0862">Zinc</keyword>
<dbReference type="GO" id="GO:0016787">
    <property type="term" value="F:hydrolase activity"/>
    <property type="evidence" value="ECO:0007669"/>
    <property type="project" value="UniProtKB-KW"/>
</dbReference>
<dbReference type="OrthoDB" id="10268027at2759"/>
<dbReference type="RefSeq" id="XP_044557619.1">
    <property type="nucleotide sequence ID" value="XM_044712644.1"/>
</dbReference>
<protein>
    <recommendedName>
        <fullName evidence="8">RING-type domain-containing protein</fullName>
    </recommendedName>
</protein>
<dbReference type="InterPro" id="IPR004843">
    <property type="entry name" value="Calcineurin-like_PHP"/>
</dbReference>
<dbReference type="Proteomes" id="UP000444721">
    <property type="component" value="Unassembled WGS sequence"/>
</dbReference>
<comment type="caution">
    <text evidence="9">The sequence shown here is derived from an EMBL/GenBank/DDBJ whole genome shotgun (WGS) entry which is preliminary data.</text>
</comment>
<dbReference type="InterPro" id="IPR029052">
    <property type="entry name" value="Metallo-depent_PP-like"/>
</dbReference>
<feature type="coiled-coil region" evidence="6">
    <location>
        <begin position="454"/>
        <end position="522"/>
    </location>
</feature>
<evidence type="ECO:0000256" key="2">
    <source>
        <dbReference type="ARBA" id="ARBA00022801"/>
    </source>
</evidence>
<keyword evidence="10" id="KW-1185">Reference proteome</keyword>
<evidence type="ECO:0000313" key="10">
    <source>
        <dbReference type="Proteomes" id="UP000444721"/>
    </source>
</evidence>
<evidence type="ECO:0000256" key="5">
    <source>
        <dbReference type="PROSITE-ProRule" id="PRU00175"/>
    </source>
</evidence>
<keyword evidence="1" id="KW-0479">Metal-binding</keyword>
<keyword evidence="3" id="KW-0408">Iron</keyword>
<dbReference type="PANTHER" id="PTHR42988">
    <property type="entry name" value="PHOSPHOHYDROLASE"/>
    <property type="match status" value="1"/>
</dbReference>
<dbReference type="InterPro" id="IPR050884">
    <property type="entry name" value="CNP_phosphodiesterase-III"/>
</dbReference>
<proteinExistence type="inferred from homology"/>
<organism evidence="9 10">
    <name type="scientific">Naegleria fowleri</name>
    <name type="common">Brain eating amoeba</name>
    <dbReference type="NCBI Taxonomy" id="5763"/>
    <lineage>
        <taxon>Eukaryota</taxon>
        <taxon>Discoba</taxon>
        <taxon>Heterolobosea</taxon>
        <taxon>Tetramitia</taxon>
        <taxon>Eutetramitia</taxon>
        <taxon>Vahlkampfiidae</taxon>
        <taxon>Naegleria</taxon>
    </lineage>
</organism>
<evidence type="ECO:0000259" key="8">
    <source>
        <dbReference type="PROSITE" id="PS50089"/>
    </source>
</evidence>
<evidence type="ECO:0000256" key="6">
    <source>
        <dbReference type="SAM" id="Coils"/>
    </source>
</evidence>
<evidence type="ECO:0000313" key="9">
    <source>
        <dbReference type="EMBL" id="KAF0972905.1"/>
    </source>
</evidence>
<dbReference type="PROSITE" id="PS50089">
    <property type="entry name" value="ZF_RING_2"/>
    <property type="match status" value="1"/>
</dbReference>
<comment type="similarity">
    <text evidence="4">Belongs to the cyclic nucleotide phosphodiesterase class-III family.</text>
</comment>
<name>A0A6A5BFV4_NAEFO</name>
<keyword evidence="5" id="KW-0863">Zinc-finger</keyword>
<dbReference type="Gene3D" id="3.30.40.10">
    <property type="entry name" value="Zinc/RING finger domain, C3HC4 (zinc finger)"/>
    <property type="match status" value="1"/>
</dbReference>
<dbReference type="InterPro" id="IPR013083">
    <property type="entry name" value="Znf_RING/FYVE/PHD"/>
</dbReference>
<feature type="domain" description="RING-type" evidence="8">
    <location>
        <begin position="387"/>
        <end position="422"/>
    </location>
</feature>
<keyword evidence="2" id="KW-0378">Hydrolase</keyword>
<dbReference type="InterPro" id="IPR001841">
    <property type="entry name" value="Znf_RING"/>
</dbReference>
<reference evidence="9 10" key="1">
    <citation type="journal article" date="2019" name="Sci. Rep.">
        <title>Nanopore sequencing improves the draft genome of the human pathogenic amoeba Naegleria fowleri.</title>
        <authorList>
            <person name="Liechti N."/>
            <person name="Schurch N."/>
            <person name="Bruggmann R."/>
            <person name="Wittwer M."/>
        </authorList>
    </citation>
    <scope>NUCLEOTIDE SEQUENCE [LARGE SCALE GENOMIC DNA]</scope>
    <source>
        <strain evidence="9 10">ATCC 30894</strain>
    </source>
</reference>
<accession>A0A6A5BFV4</accession>
<evidence type="ECO:0000256" key="3">
    <source>
        <dbReference type="ARBA" id="ARBA00023004"/>
    </source>
</evidence>
<dbReference type="AlphaFoldDB" id="A0A6A5BFV4"/>
<dbReference type="VEuPathDB" id="AmoebaDB:NF0130610"/>
<evidence type="ECO:0000256" key="1">
    <source>
        <dbReference type="ARBA" id="ARBA00022723"/>
    </source>
</evidence>
<dbReference type="VEuPathDB" id="AmoebaDB:FDP41_008757"/>
<dbReference type="VEuPathDB" id="AmoebaDB:NF0130620"/>
<dbReference type="Gene3D" id="3.60.21.10">
    <property type="match status" value="1"/>
</dbReference>
<dbReference type="SUPFAM" id="SSF57850">
    <property type="entry name" value="RING/U-box"/>
    <property type="match status" value="1"/>
</dbReference>
<sequence>MKEFSHLVITGDVTNISHPEEFELARTMLHENFVENMRRGEDFHVDRLYEHCTIIPGNHDAYIPSSVTNNYFGYYFGNTIGLYDALLISQQQDNLSAALNGHQYHNSNFFLDQRGKNQHLNALKNSIFESLSMNDLFPNVKILSNVQDGTNVLILSLSSSIPQKPFVAGGVIERTQLEKASKLIKEIEIAFQELLSKQNNNSFGEENQSLFKVLLMHHPPVERAKNSFREYLDGLDKNSKQRIAEFCDLEKIDLLLHGHTHVPYLGRIGSSHETLVIDNGSSTYVNEEKPFKMARYHTYRIKGRSLIGIEQHVWNPATTLFERRELDLMYDPKKYEKSKPSPPHSPSLNTSHPSSSQQEQQSLELLPLTSSSFNYIDLDKIEDDLICPICQFPYYEPVVHAQCGNTFCSACADPLKPCPMCREVFCPMCKNAVNRGELKDHQEKYCPLHEAYQVEEQKNRLDQQFEEKSAKLEERLKKLNIENSLYLEQAENALKQKEKERMKQFEEREKQFELERKNFNKKNYLVKNWKIQTNPFI</sequence>
<dbReference type="GeneID" id="68115975"/>
<gene>
    <name evidence="9" type="ORF">FDP41_008757</name>
</gene>
<dbReference type="GO" id="GO:0008270">
    <property type="term" value="F:zinc ion binding"/>
    <property type="evidence" value="ECO:0007669"/>
    <property type="project" value="UniProtKB-KW"/>
</dbReference>
<dbReference type="EMBL" id="VFQX01000064">
    <property type="protein sequence ID" value="KAF0972905.1"/>
    <property type="molecule type" value="Genomic_DNA"/>
</dbReference>
<keyword evidence="6" id="KW-0175">Coiled coil</keyword>
<dbReference type="SUPFAM" id="SSF56300">
    <property type="entry name" value="Metallo-dependent phosphatases"/>
    <property type="match status" value="1"/>
</dbReference>
<evidence type="ECO:0000256" key="4">
    <source>
        <dbReference type="ARBA" id="ARBA00025742"/>
    </source>
</evidence>
<feature type="region of interest" description="Disordered" evidence="7">
    <location>
        <begin position="333"/>
        <end position="362"/>
    </location>
</feature>
<feature type="compositionally biased region" description="Low complexity" evidence="7">
    <location>
        <begin position="346"/>
        <end position="362"/>
    </location>
</feature>
<dbReference type="Pfam" id="PF00149">
    <property type="entry name" value="Metallophos"/>
    <property type="match status" value="1"/>
</dbReference>
<dbReference type="PANTHER" id="PTHR42988:SF2">
    <property type="entry name" value="CYCLIC NUCLEOTIDE PHOSPHODIESTERASE CBUA0032-RELATED"/>
    <property type="match status" value="1"/>
</dbReference>